<comment type="caution">
    <text evidence="2">The sequence shown here is derived from an EMBL/GenBank/DDBJ whole genome shotgun (WGS) entry which is preliminary data.</text>
</comment>
<keyword evidence="1" id="KW-0732">Signal</keyword>
<feature type="chain" id="PRO_5034878388" evidence="1">
    <location>
        <begin position="20"/>
        <end position="130"/>
    </location>
</feature>
<feature type="signal peptide" evidence="1">
    <location>
        <begin position="1"/>
        <end position="19"/>
    </location>
</feature>
<evidence type="ECO:0000256" key="1">
    <source>
        <dbReference type="SAM" id="SignalP"/>
    </source>
</evidence>
<proteinExistence type="predicted"/>
<name>A0A8E0VFB3_9TREM</name>
<evidence type="ECO:0000313" key="2">
    <source>
        <dbReference type="EMBL" id="KAA0190445.1"/>
    </source>
</evidence>
<evidence type="ECO:0000313" key="3">
    <source>
        <dbReference type="Proteomes" id="UP000728185"/>
    </source>
</evidence>
<gene>
    <name evidence="2" type="ORF">FBUS_10993</name>
</gene>
<accession>A0A8E0VFB3</accession>
<dbReference type="OrthoDB" id="6241848at2759"/>
<protein>
    <submittedName>
        <fullName evidence="2">Uncharacterized protein</fullName>
    </submittedName>
</protein>
<dbReference type="Proteomes" id="UP000728185">
    <property type="component" value="Unassembled WGS sequence"/>
</dbReference>
<organism evidence="2 3">
    <name type="scientific">Fasciolopsis buskii</name>
    <dbReference type="NCBI Taxonomy" id="27845"/>
    <lineage>
        <taxon>Eukaryota</taxon>
        <taxon>Metazoa</taxon>
        <taxon>Spiralia</taxon>
        <taxon>Lophotrochozoa</taxon>
        <taxon>Platyhelminthes</taxon>
        <taxon>Trematoda</taxon>
        <taxon>Digenea</taxon>
        <taxon>Plagiorchiida</taxon>
        <taxon>Echinostomata</taxon>
        <taxon>Echinostomatoidea</taxon>
        <taxon>Fasciolidae</taxon>
        <taxon>Fasciolopsis</taxon>
    </lineage>
</organism>
<dbReference type="AlphaFoldDB" id="A0A8E0VFB3"/>
<dbReference type="EMBL" id="LUCM01007064">
    <property type="protein sequence ID" value="KAA0190445.1"/>
    <property type="molecule type" value="Genomic_DNA"/>
</dbReference>
<reference evidence="2" key="1">
    <citation type="submission" date="2019-05" db="EMBL/GenBank/DDBJ databases">
        <title>Annotation for the trematode Fasciolopsis buski.</title>
        <authorList>
            <person name="Choi Y.-J."/>
        </authorList>
    </citation>
    <scope>NUCLEOTIDE SEQUENCE</scope>
    <source>
        <strain evidence="2">HT</strain>
        <tissue evidence="2">Whole worm</tissue>
    </source>
</reference>
<sequence>MILRLTLLTILFYYSALHTQSYCIKHVHLYDVPSVQGYEGLNVPIPNDLYAVGLSSADSWDCALVGSLRADKRGYIECCYTDKLASDDWTDWARDSVILSGIFWSNVSGALYYPYREEDWEHLNPDKLWT</sequence>
<keyword evidence="3" id="KW-1185">Reference proteome</keyword>